<comment type="caution">
    <text evidence="1">The sequence shown here is derived from an EMBL/GenBank/DDBJ whole genome shotgun (WGS) entry which is preliminary data.</text>
</comment>
<accession>A0A4Y3RQZ8</accession>
<protein>
    <submittedName>
        <fullName evidence="1">Uncharacterized protein</fullName>
    </submittedName>
</protein>
<dbReference type="Proteomes" id="UP000315226">
    <property type="component" value="Unassembled WGS sequence"/>
</dbReference>
<sequence>MLRSAVQALEAGWCPLNAEICDNDHHSAAFVAWQLLMEWPDREDEERWADRGLLEYCLEESQSMTESEIAGVLAVVDRAPGTWSRMIGGIVRDPLMEQFTALRAPFVEAARSTQSLVPPAQPDGRRACASDAVSATTPSAISGGCLSA</sequence>
<proteinExistence type="predicted"/>
<evidence type="ECO:0000313" key="2">
    <source>
        <dbReference type="Proteomes" id="UP000315226"/>
    </source>
</evidence>
<dbReference type="EMBL" id="BJMN01000039">
    <property type="protein sequence ID" value="GEB60126.1"/>
    <property type="molecule type" value="Genomic_DNA"/>
</dbReference>
<evidence type="ECO:0000313" key="1">
    <source>
        <dbReference type="EMBL" id="GEB60126.1"/>
    </source>
</evidence>
<keyword evidence="2" id="KW-1185">Reference proteome</keyword>
<gene>
    <name evidence="1" type="ORF">SGA01_57310</name>
</gene>
<reference evidence="1 2" key="1">
    <citation type="submission" date="2019-06" db="EMBL/GenBank/DDBJ databases">
        <title>Whole genome shotgun sequence of Streptomyces gardneri NBRC 12865.</title>
        <authorList>
            <person name="Hosoyama A."/>
            <person name="Uohara A."/>
            <person name="Ohji S."/>
            <person name="Ichikawa N."/>
        </authorList>
    </citation>
    <scope>NUCLEOTIDE SEQUENCE [LARGE SCALE GENOMIC DNA]</scope>
    <source>
        <strain evidence="1 2">NBRC 12865</strain>
    </source>
</reference>
<dbReference type="AlphaFoldDB" id="A0A4Y3RQZ8"/>
<dbReference type="RefSeq" id="WP_141299690.1">
    <property type="nucleotide sequence ID" value="NZ_BJMN01000039.1"/>
</dbReference>
<dbReference type="OrthoDB" id="4337423at2"/>
<name>A0A4Y3RQZ8_9ACTN</name>
<organism evidence="1 2">
    <name type="scientific">Streptomyces gardneri</name>
    <dbReference type="NCBI Taxonomy" id="66892"/>
    <lineage>
        <taxon>Bacteria</taxon>
        <taxon>Bacillati</taxon>
        <taxon>Actinomycetota</taxon>
        <taxon>Actinomycetes</taxon>
        <taxon>Kitasatosporales</taxon>
        <taxon>Streptomycetaceae</taxon>
        <taxon>Streptomyces</taxon>
    </lineage>
</organism>